<dbReference type="GeneID" id="72469616"/>
<keyword evidence="4 5" id="KW-0472">Membrane</keyword>
<evidence type="ECO:0000256" key="1">
    <source>
        <dbReference type="ARBA" id="ARBA00004141"/>
    </source>
</evidence>
<proteinExistence type="predicted"/>
<feature type="transmembrane region" description="Helical" evidence="5">
    <location>
        <begin position="20"/>
        <end position="41"/>
    </location>
</feature>
<evidence type="ECO:0000256" key="4">
    <source>
        <dbReference type="ARBA" id="ARBA00023136"/>
    </source>
</evidence>
<evidence type="ECO:0000256" key="5">
    <source>
        <dbReference type="SAM" id="Phobius"/>
    </source>
</evidence>
<evidence type="ECO:0000256" key="2">
    <source>
        <dbReference type="ARBA" id="ARBA00022692"/>
    </source>
</evidence>
<comment type="subcellular location">
    <subcellularLocation>
        <location evidence="1">Membrane</location>
        <topology evidence="1">Multi-pass membrane protein</topology>
    </subcellularLocation>
</comment>
<dbReference type="EMBL" id="JAUOQO010000014">
    <property type="protein sequence ID" value="MDO6574836.1"/>
    <property type="molecule type" value="Genomic_DNA"/>
</dbReference>
<evidence type="ECO:0000313" key="7">
    <source>
        <dbReference type="EMBL" id="MDO6574836.1"/>
    </source>
</evidence>
<keyword evidence="2 5" id="KW-0812">Transmembrane</keyword>
<reference evidence="7" key="1">
    <citation type="submission" date="2023-07" db="EMBL/GenBank/DDBJ databases">
        <title>Genome content predicts the carbon catabolic preferences of heterotrophic bacteria.</title>
        <authorList>
            <person name="Gralka M."/>
        </authorList>
    </citation>
    <scope>NUCLEOTIDE SEQUENCE</scope>
    <source>
        <strain evidence="7">E2R20</strain>
    </source>
</reference>
<dbReference type="RefSeq" id="WP_017636478.1">
    <property type="nucleotide sequence ID" value="NZ_JAUOQO010000014.1"/>
</dbReference>
<keyword evidence="3 5" id="KW-1133">Transmembrane helix</keyword>
<feature type="transmembrane region" description="Helical" evidence="5">
    <location>
        <begin position="142"/>
        <end position="162"/>
    </location>
</feature>
<feature type="transmembrane region" description="Helical" evidence="5">
    <location>
        <begin position="317"/>
        <end position="335"/>
    </location>
</feature>
<keyword evidence="8" id="KW-1185">Reference proteome</keyword>
<feature type="transmembrane region" description="Helical" evidence="5">
    <location>
        <begin position="114"/>
        <end position="135"/>
    </location>
</feature>
<evidence type="ECO:0000256" key="3">
    <source>
        <dbReference type="ARBA" id="ARBA00022989"/>
    </source>
</evidence>
<dbReference type="AlphaFoldDB" id="A0AAW7YRL3"/>
<feature type="domain" description="SLC26A/SulP transporter" evidence="6">
    <location>
        <begin position="147"/>
        <end position="354"/>
    </location>
</feature>
<evidence type="ECO:0000259" key="6">
    <source>
        <dbReference type="Pfam" id="PF00916"/>
    </source>
</evidence>
<organism evidence="7 8">
    <name type="scientific">Staphylococcus pasteuri_A</name>
    <dbReference type="NCBI Taxonomy" id="3062664"/>
    <lineage>
        <taxon>Bacteria</taxon>
        <taxon>Bacillati</taxon>
        <taxon>Bacillota</taxon>
        <taxon>Bacilli</taxon>
        <taxon>Bacillales</taxon>
        <taxon>Staphylococcaceae</taxon>
        <taxon>Staphylococcus</taxon>
    </lineage>
</organism>
<sequence length="393" mass="43190">MMLVRTQYLKQWQGQYRQNILSGILMGLALLPVTIAFSFIVHVPPSIGLMSCGLMMCLMSILGKRIAMVSGPSSGISIIGAPLVNQYGTHYLFLATIMMGVLLIIYSFCHIDKLLNYIPKTVVIGFMNALGILLLTTQIKYIFGVSLSTYIVACLTFIVIYLSGKWIQTIPAPLVAIIIITLLTTMIHPHLQYVHDLANIKFKMPQLTSLNSSMTIFDWLIIFKYAFTMSVIAVIQTNLTANMMDAISNTTSNKDKEIRGQGISNIIVGIVGGYGSSGLVGQSKFNYKMGATTRLSTLMTGILLVLCMVLLGPIVGLIPMVVLAVVLVTVSLNTFDRRTVSHIKEAPIMHSSIMLLTIILILMTNNLAIGVIVGTIIYYIIFYLFKKGDVTND</sequence>
<feature type="transmembrane region" description="Helical" evidence="5">
    <location>
        <begin position="88"/>
        <end position="108"/>
    </location>
</feature>
<dbReference type="Proteomes" id="UP001170310">
    <property type="component" value="Unassembled WGS sequence"/>
</dbReference>
<dbReference type="Pfam" id="PF00916">
    <property type="entry name" value="Sulfate_transp"/>
    <property type="match status" value="2"/>
</dbReference>
<dbReference type="InterPro" id="IPR052706">
    <property type="entry name" value="Membrane-Transporter-like"/>
</dbReference>
<feature type="transmembrane region" description="Helical" evidence="5">
    <location>
        <begin position="262"/>
        <end position="281"/>
    </location>
</feature>
<dbReference type="InterPro" id="IPR011547">
    <property type="entry name" value="SLC26A/SulP_dom"/>
</dbReference>
<dbReference type="PANTHER" id="PTHR43310">
    <property type="entry name" value="SULFATE TRANSPORTER YBAR-RELATED"/>
    <property type="match status" value="1"/>
</dbReference>
<dbReference type="GO" id="GO:0016020">
    <property type="term" value="C:membrane"/>
    <property type="evidence" value="ECO:0007669"/>
    <property type="project" value="UniProtKB-SubCell"/>
</dbReference>
<name>A0AAW7YRL3_9STAP</name>
<feature type="transmembrane region" description="Helical" evidence="5">
    <location>
        <begin position="174"/>
        <end position="195"/>
    </location>
</feature>
<protein>
    <submittedName>
        <fullName evidence="7">SulP family inorganic anion transporter</fullName>
    </submittedName>
</protein>
<comment type="caution">
    <text evidence="7">The sequence shown here is derived from an EMBL/GenBank/DDBJ whole genome shotgun (WGS) entry which is preliminary data.</text>
</comment>
<feature type="transmembrane region" description="Helical" evidence="5">
    <location>
        <begin position="355"/>
        <end position="385"/>
    </location>
</feature>
<feature type="domain" description="SLC26A/SulP transporter" evidence="6">
    <location>
        <begin position="17"/>
        <end position="146"/>
    </location>
</feature>
<feature type="transmembrane region" description="Helical" evidence="5">
    <location>
        <begin position="216"/>
        <end position="235"/>
    </location>
</feature>
<evidence type="ECO:0000313" key="8">
    <source>
        <dbReference type="Proteomes" id="UP001170310"/>
    </source>
</evidence>
<accession>A0AAW7YRL3</accession>
<dbReference type="PANTHER" id="PTHR43310:SF1">
    <property type="entry name" value="SULFATE TRANSPORTER YBAR-RELATED"/>
    <property type="match status" value="1"/>
</dbReference>
<gene>
    <name evidence="7" type="ORF">Q4528_11930</name>
</gene>